<keyword evidence="1" id="KW-0472">Membrane</keyword>
<keyword evidence="1" id="KW-1133">Transmembrane helix</keyword>
<comment type="caution">
    <text evidence="2">The sequence shown here is derived from an EMBL/GenBank/DDBJ whole genome shotgun (WGS) entry which is preliminary data.</text>
</comment>
<gene>
    <name evidence="2" type="ORF">P3W85_29785</name>
</gene>
<dbReference type="RefSeq" id="WP_276267403.1">
    <property type="nucleotide sequence ID" value="NZ_JARJLM010000484.1"/>
</dbReference>
<evidence type="ECO:0000313" key="2">
    <source>
        <dbReference type="EMBL" id="MDF3837114.1"/>
    </source>
</evidence>
<accession>A0ABT6AXA0</accession>
<sequence>MLKFALSVVIDVIRWFAISLGVVALLNLQTCIDQQQAAPKQRPSSWRAA</sequence>
<dbReference type="EMBL" id="JARJLM010000484">
    <property type="protein sequence ID" value="MDF3837114.1"/>
    <property type="molecule type" value="Genomic_DNA"/>
</dbReference>
<feature type="transmembrane region" description="Helical" evidence="1">
    <location>
        <begin position="12"/>
        <end position="32"/>
    </location>
</feature>
<name>A0ABT6AXA0_9BURK</name>
<evidence type="ECO:0000313" key="3">
    <source>
        <dbReference type="Proteomes" id="UP001216674"/>
    </source>
</evidence>
<proteinExistence type="predicted"/>
<keyword evidence="1" id="KW-0812">Transmembrane</keyword>
<protein>
    <submittedName>
        <fullName evidence="2">Uncharacterized protein</fullName>
    </submittedName>
</protein>
<organism evidence="2 3">
    <name type="scientific">Cupriavidus basilensis</name>
    <dbReference type="NCBI Taxonomy" id="68895"/>
    <lineage>
        <taxon>Bacteria</taxon>
        <taxon>Pseudomonadati</taxon>
        <taxon>Pseudomonadota</taxon>
        <taxon>Betaproteobacteria</taxon>
        <taxon>Burkholderiales</taxon>
        <taxon>Burkholderiaceae</taxon>
        <taxon>Cupriavidus</taxon>
    </lineage>
</organism>
<dbReference type="Proteomes" id="UP001216674">
    <property type="component" value="Unassembled WGS sequence"/>
</dbReference>
<keyword evidence="3" id="KW-1185">Reference proteome</keyword>
<reference evidence="2 3" key="1">
    <citation type="submission" date="2023-03" db="EMBL/GenBank/DDBJ databases">
        <title>Draft assemblies of triclosan tolerant bacteria isolated from returned activated sludge.</title>
        <authorList>
            <person name="Van Hamelsveld S."/>
        </authorList>
    </citation>
    <scope>NUCLEOTIDE SEQUENCE [LARGE SCALE GENOMIC DNA]</scope>
    <source>
        <strain evidence="2 3">GW210010_S58</strain>
    </source>
</reference>
<evidence type="ECO:0000256" key="1">
    <source>
        <dbReference type="SAM" id="Phobius"/>
    </source>
</evidence>